<name>A0A6G3X1S2_9ACTN</name>
<feature type="non-terminal residue" evidence="1">
    <location>
        <position position="44"/>
    </location>
</feature>
<dbReference type="EMBL" id="JAAGMN010003696">
    <property type="protein sequence ID" value="NEE11739.1"/>
    <property type="molecule type" value="Genomic_DNA"/>
</dbReference>
<protein>
    <submittedName>
        <fullName evidence="1">Type II toxin-antitoxin system VapC family toxin</fullName>
    </submittedName>
</protein>
<proteinExistence type="predicted"/>
<organism evidence="1">
    <name type="scientific">Streptomyces sp. SID7499</name>
    <dbReference type="NCBI Taxonomy" id="2706086"/>
    <lineage>
        <taxon>Bacteria</taxon>
        <taxon>Bacillati</taxon>
        <taxon>Actinomycetota</taxon>
        <taxon>Actinomycetes</taxon>
        <taxon>Kitasatosporales</taxon>
        <taxon>Streptomycetaceae</taxon>
        <taxon>Streptomyces</taxon>
    </lineage>
</organism>
<comment type="caution">
    <text evidence="1">The sequence shown here is derived from an EMBL/GenBank/DDBJ whole genome shotgun (WGS) entry which is preliminary data.</text>
</comment>
<sequence length="44" mass="4863">MAERHRTGVLDTCTYIDLDVLEPERLPVLPVLTAVSLAELQQGV</sequence>
<reference evidence="1" key="1">
    <citation type="submission" date="2020-01" db="EMBL/GenBank/DDBJ databases">
        <title>Insect and environment-associated Actinomycetes.</title>
        <authorList>
            <person name="Currrie C."/>
            <person name="Chevrette M."/>
            <person name="Carlson C."/>
            <person name="Stubbendieck R."/>
            <person name="Wendt-Pienkowski E."/>
        </authorList>
    </citation>
    <scope>NUCLEOTIDE SEQUENCE</scope>
    <source>
        <strain evidence="1">SID7499</strain>
    </source>
</reference>
<accession>A0A6G3X1S2</accession>
<evidence type="ECO:0000313" key="1">
    <source>
        <dbReference type="EMBL" id="NEE11739.1"/>
    </source>
</evidence>
<dbReference type="AlphaFoldDB" id="A0A6G3X1S2"/>
<gene>
    <name evidence="1" type="ORF">G3M58_35450</name>
</gene>